<dbReference type="AlphaFoldDB" id="A0AAU8JZU9"/>
<dbReference type="InterPro" id="IPR007612">
    <property type="entry name" value="LOR"/>
</dbReference>
<dbReference type="Gene3D" id="2.40.160.200">
    <property type="entry name" value="LURP1-related"/>
    <property type="match status" value="1"/>
</dbReference>
<accession>A0AAU8JZU9</accession>
<proteinExistence type="inferred from homology"/>
<reference evidence="2" key="1">
    <citation type="submission" date="2024-06" db="EMBL/GenBank/DDBJ databases">
        <title>The genome sequences of Kitasatospora sp. strain HUAS MG31.</title>
        <authorList>
            <person name="Mo P."/>
        </authorList>
    </citation>
    <scope>NUCLEOTIDE SEQUENCE</scope>
    <source>
        <strain evidence="2">HUAS MG31</strain>
    </source>
</reference>
<dbReference type="EMBL" id="CP159872">
    <property type="protein sequence ID" value="XCM80766.1"/>
    <property type="molecule type" value="Genomic_DNA"/>
</dbReference>
<protein>
    <submittedName>
        <fullName evidence="2">LURP-one-related family protein</fullName>
    </submittedName>
</protein>
<dbReference type="SUPFAM" id="SSF54518">
    <property type="entry name" value="Tubby C-terminal domain-like"/>
    <property type="match status" value="1"/>
</dbReference>
<dbReference type="InterPro" id="IPR025659">
    <property type="entry name" value="Tubby-like_C"/>
</dbReference>
<evidence type="ECO:0000256" key="1">
    <source>
        <dbReference type="ARBA" id="ARBA00005437"/>
    </source>
</evidence>
<name>A0AAU8JZU9_9ACTN</name>
<gene>
    <name evidence="2" type="ORF">ABWK59_18510</name>
</gene>
<sequence length="161" mass="17983">MKYVVRERLFSIGDDYWIEDEDGEKAYLVDGKVLRLRQTFELKDQAGQVVAVVREKAFSLRDAMRVEDAGGGTVATVRRKLFTPLRDGYRVELEDGGELDVRGDLLGKEYRIEADGETVAEISRRWFGLRDGYGVEVAPGGDVPLLLAVAVCVDRLGEQEG</sequence>
<dbReference type="KEGG" id="kcm:ABWK59_18510"/>
<dbReference type="RefSeq" id="WP_354641701.1">
    <property type="nucleotide sequence ID" value="NZ_CP159872.1"/>
</dbReference>
<comment type="similarity">
    <text evidence="1">Belongs to the LOR family.</text>
</comment>
<organism evidence="2">
    <name type="scientific">Kitasatospora camelliae</name>
    <dbReference type="NCBI Taxonomy" id="3156397"/>
    <lineage>
        <taxon>Bacteria</taxon>
        <taxon>Bacillati</taxon>
        <taxon>Actinomycetota</taxon>
        <taxon>Actinomycetes</taxon>
        <taxon>Kitasatosporales</taxon>
        <taxon>Streptomycetaceae</taxon>
        <taxon>Kitasatospora</taxon>
    </lineage>
</organism>
<evidence type="ECO:0000313" key="2">
    <source>
        <dbReference type="EMBL" id="XCM80766.1"/>
    </source>
</evidence>
<dbReference type="Pfam" id="PF04525">
    <property type="entry name" value="LOR"/>
    <property type="match status" value="1"/>
</dbReference>
<dbReference type="InterPro" id="IPR038595">
    <property type="entry name" value="LOR_sf"/>
</dbReference>